<keyword evidence="2" id="KW-1185">Reference proteome</keyword>
<dbReference type="InParanoid" id="A0A7M7P6V5"/>
<dbReference type="AlphaFoldDB" id="A0A7M7P6V5"/>
<organism evidence="1 2">
    <name type="scientific">Strongylocentrotus purpuratus</name>
    <name type="common">Purple sea urchin</name>
    <dbReference type="NCBI Taxonomy" id="7668"/>
    <lineage>
        <taxon>Eukaryota</taxon>
        <taxon>Metazoa</taxon>
        <taxon>Echinodermata</taxon>
        <taxon>Eleutherozoa</taxon>
        <taxon>Echinozoa</taxon>
        <taxon>Echinoidea</taxon>
        <taxon>Euechinoidea</taxon>
        <taxon>Echinacea</taxon>
        <taxon>Camarodonta</taxon>
        <taxon>Echinidea</taxon>
        <taxon>Strongylocentrotidae</taxon>
        <taxon>Strongylocentrotus</taxon>
    </lineage>
</organism>
<protein>
    <submittedName>
        <fullName evidence="1">Uncharacterized protein</fullName>
    </submittedName>
</protein>
<reference evidence="1" key="2">
    <citation type="submission" date="2021-01" db="UniProtKB">
        <authorList>
            <consortium name="EnsemblMetazoa"/>
        </authorList>
    </citation>
    <scope>IDENTIFICATION</scope>
</reference>
<dbReference type="EnsemblMetazoa" id="XM_030990437">
    <property type="protein sequence ID" value="XP_030846297"/>
    <property type="gene ID" value="LOC105439758"/>
</dbReference>
<evidence type="ECO:0000313" key="2">
    <source>
        <dbReference type="Proteomes" id="UP000007110"/>
    </source>
</evidence>
<reference evidence="2" key="1">
    <citation type="submission" date="2015-02" db="EMBL/GenBank/DDBJ databases">
        <title>Genome sequencing for Strongylocentrotus purpuratus.</title>
        <authorList>
            <person name="Murali S."/>
            <person name="Liu Y."/>
            <person name="Vee V."/>
            <person name="English A."/>
            <person name="Wang M."/>
            <person name="Skinner E."/>
            <person name="Han Y."/>
            <person name="Muzny D.M."/>
            <person name="Worley K.C."/>
            <person name="Gibbs R.A."/>
        </authorList>
    </citation>
    <scope>NUCLEOTIDE SEQUENCE</scope>
</reference>
<proteinExistence type="predicted"/>
<name>A0A7M7P6V5_STRPU</name>
<dbReference type="KEGG" id="spu:105439758"/>
<dbReference type="RefSeq" id="XP_030846297.1">
    <property type="nucleotide sequence ID" value="XM_030990437.1"/>
</dbReference>
<sequence>MANLPQDERNDLQREERRLHVAKARRYYSLTPMEQKKCNALVKDYLHPSGIGSEVFLRNLICFFNFETRDPPPRRYEQESALLVIEVCTIMKDLFQPFWNNSQNSDQFDILQKELPDLLIAGGKGYRTVPEFQRELHSILFYILQIELLGLRIAGGEGFMTGPEFQRELQSILEALIDLLEAGRR</sequence>
<evidence type="ECO:0000313" key="1">
    <source>
        <dbReference type="EnsemblMetazoa" id="XP_030846297"/>
    </source>
</evidence>
<dbReference type="RefSeq" id="XP_030846298.1">
    <property type="nucleotide sequence ID" value="XM_030990438.1"/>
</dbReference>
<dbReference type="EnsemblMetazoa" id="XM_030990438">
    <property type="protein sequence ID" value="XP_030846298"/>
    <property type="gene ID" value="LOC105439758"/>
</dbReference>
<dbReference type="GeneID" id="105439758"/>
<accession>A0A7M7P6V5</accession>
<dbReference type="Proteomes" id="UP000007110">
    <property type="component" value="Unassembled WGS sequence"/>
</dbReference>